<feature type="compositionally biased region" description="Acidic residues" evidence="1">
    <location>
        <begin position="456"/>
        <end position="470"/>
    </location>
</feature>
<keyword evidence="3" id="KW-1185">Reference proteome</keyword>
<sequence>MATTLSQVTGPNTGDATAPAMPTPSSPLARHVDNGVSLNAVTADELRGLLEHHSALDGKGKQRGDNNNHHRGTEGNDAVPGAASLLCHTRSSASLSSQHSRSSRRKSGDTLHDSYMSLTSGASRSSSSAASRPTADGRPSHDRHGDDDQGDNRTDVLERSTSVPPTLVPEETNVSSGLSLDTATTTTTTTSVHVDSYAAAVPYYASSALGQSSFPLVFDIFDYGDGFSYYLGGGGRRVPVRSLSRRTSGVSNAFRAWPFANPPLYACRLDNGLTDGPPVVLYGGADAVKDGAWADVKFGGAYFGRHLTIGLPPLPRPTKLLPPPSATTTTLSTADGSDAGTSIDAGMEEPADGRAEEKLGVYFGWHNRYRFEIEVGGSSSSGSHSGGKGSQEKTRVREIFEWRWCTGEELEALQDDGSNRRHSGNDRVAGRDRRSPSRLAPIPDDAVLNTDRIYDGEEEDDDGVDDDDESNMTSGRVSRMLRAKTSQASLSLRRRGSQLFHLTRKSSEASLGLRQRGSQFFDLRERRSQLFALRQKSSQIFSLKSRRSQLFDDNESSRTTTTTPTPPPPSRRLRPQRSFVVELKSQGSRASLTLRQRSSQLFNLRQKSSQLFRGGSGDEGNSGDAHKHSRKTTPPWRGGWQLVRLADAHDPLAAAVEAATPTRATAADSTATLTAASSAAAATPSSAASSVLLDHIISEEAGRAAERRRTPDGREIVAIWANTDATPSVPVTDEYGNYIGAPEDGTGVAAVARFAFLGSGATGQLGERWALMAVVSGLVK</sequence>
<dbReference type="OrthoDB" id="3431997at2759"/>
<organism evidence="2 3">
    <name type="scientific">Niveomyces insectorum RCEF 264</name>
    <dbReference type="NCBI Taxonomy" id="1081102"/>
    <lineage>
        <taxon>Eukaryota</taxon>
        <taxon>Fungi</taxon>
        <taxon>Dikarya</taxon>
        <taxon>Ascomycota</taxon>
        <taxon>Pezizomycotina</taxon>
        <taxon>Sordariomycetes</taxon>
        <taxon>Hypocreomycetidae</taxon>
        <taxon>Hypocreales</taxon>
        <taxon>Cordycipitaceae</taxon>
        <taxon>Niveomyces</taxon>
    </lineage>
</organism>
<protein>
    <submittedName>
        <fullName evidence="2">Uncharacterized protein</fullName>
    </submittedName>
</protein>
<dbReference type="AlphaFoldDB" id="A0A162IF23"/>
<feature type="compositionally biased region" description="Pro residues" evidence="1">
    <location>
        <begin position="314"/>
        <end position="325"/>
    </location>
</feature>
<reference evidence="2 3" key="1">
    <citation type="journal article" date="2016" name="Genome Biol. Evol.">
        <title>Divergent and convergent evolution of fungal pathogenicity.</title>
        <authorList>
            <person name="Shang Y."/>
            <person name="Xiao G."/>
            <person name="Zheng P."/>
            <person name="Cen K."/>
            <person name="Zhan S."/>
            <person name="Wang C."/>
        </authorList>
    </citation>
    <scope>NUCLEOTIDE SEQUENCE [LARGE SCALE GENOMIC DNA]</scope>
    <source>
        <strain evidence="2 3">RCEF 264</strain>
    </source>
</reference>
<feature type="compositionally biased region" description="Low complexity" evidence="1">
    <location>
        <begin position="90"/>
        <end position="100"/>
    </location>
</feature>
<accession>A0A162IF23</accession>
<feature type="compositionally biased region" description="Basic and acidic residues" evidence="1">
    <location>
        <begin position="53"/>
        <end position="74"/>
    </location>
</feature>
<evidence type="ECO:0000313" key="3">
    <source>
        <dbReference type="Proteomes" id="UP000076874"/>
    </source>
</evidence>
<dbReference type="EMBL" id="AZHD01000017">
    <property type="protein sequence ID" value="OAA56205.1"/>
    <property type="molecule type" value="Genomic_DNA"/>
</dbReference>
<feature type="compositionally biased region" description="Polar residues" evidence="1">
    <location>
        <begin position="1"/>
        <end position="15"/>
    </location>
</feature>
<feature type="region of interest" description="Disordered" evidence="1">
    <location>
        <begin position="415"/>
        <end position="490"/>
    </location>
</feature>
<feature type="region of interest" description="Disordered" evidence="1">
    <location>
        <begin position="544"/>
        <end position="576"/>
    </location>
</feature>
<comment type="caution">
    <text evidence="2">The sequence shown here is derived from an EMBL/GenBank/DDBJ whole genome shotgun (WGS) entry which is preliminary data.</text>
</comment>
<gene>
    <name evidence="2" type="ORF">SPI_07816</name>
</gene>
<name>A0A162IF23_9HYPO</name>
<evidence type="ECO:0000256" key="1">
    <source>
        <dbReference type="SAM" id="MobiDB-lite"/>
    </source>
</evidence>
<feature type="compositionally biased region" description="Low complexity" evidence="1">
    <location>
        <begin position="120"/>
        <end position="132"/>
    </location>
</feature>
<feature type="compositionally biased region" description="Basic and acidic residues" evidence="1">
    <location>
        <begin position="417"/>
        <end position="435"/>
    </location>
</feature>
<dbReference type="Proteomes" id="UP000076874">
    <property type="component" value="Unassembled WGS sequence"/>
</dbReference>
<feature type="region of interest" description="Disordered" evidence="1">
    <location>
        <begin position="609"/>
        <end position="637"/>
    </location>
</feature>
<proteinExistence type="predicted"/>
<feature type="region of interest" description="Disordered" evidence="1">
    <location>
        <begin position="1"/>
        <end position="34"/>
    </location>
</feature>
<evidence type="ECO:0000313" key="2">
    <source>
        <dbReference type="EMBL" id="OAA56205.1"/>
    </source>
</evidence>
<feature type="compositionally biased region" description="Basic and acidic residues" evidence="1">
    <location>
        <begin position="138"/>
        <end position="158"/>
    </location>
</feature>
<feature type="region of interest" description="Disordered" evidence="1">
    <location>
        <begin position="314"/>
        <end position="351"/>
    </location>
</feature>
<feature type="region of interest" description="Disordered" evidence="1">
    <location>
        <begin position="53"/>
        <end position="180"/>
    </location>
</feature>